<protein>
    <submittedName>
        <fullName evidence="5">Potassium channel AKT1-like</fullName>
    </submittedName>
</protein>
<dbReference type="Gene3D" id="1.10.287.630">
    <property type="entry name" value="Helix hairpin bin"/>
    <property type="match status" value="1"/>
</dbReference>
<feature type="transmembrane region" description="Helical" evidence="2">
    <location>
        <begin position="510"/>
        <end position="530"/>
    </location>
</feature>
<keyword evidence="2" id="KW-1133">Transmembrane helix</keyword>
<keyword evidence="1" id="KW-0407">Ion channel</keyword>
<organism evidence="4 5">
    <name type="scientific">Nicrophorus vespilloides</name>
    <name type="common">Boreal carrion beetle</name>
    <dbReference type="NCBI Taxonomy" id="110193"/>
    <lineage>
        <taxon>Eukaryota</taxon>
        <taxon>Metazoa</taxon>
        <taxon>Ecdysozoa</taxon>
        <taxon>Arthropoda</taxon>
        <taxon>Hexapoda</taxon>
        <taxon>Insecta</taxon>
        <taxon>Pterygota</taxon>
        <taxon>Neoptera</taxon>
        <taxon>Endopterygota</taxon>
        <taxon>Coleoptera</taxon>
        <taxon>Polyphaga</taxon>
        <taxon>Staphyliniformia</taxon>
        <taxon>Silphidae</taxon>
        <taxon>Nicrophorinae</taxon>
        <taxon>Nicrophorus</taxon>
    </lineage>
</organism>
<dbReference type="RefSeq" id="XP_017774427.1">
    <property type="nucleotide sequence ID" value="XM_017918938.1"/>
</dbReference>
<evidence type="ECO:0000256" key="1">
    <source>
        <dbReference type="ARBA" id="ARBA00023286"/>
    </source>
</evidence>
<feature type="domain" description="Cyclic nucleotide-binding" evidence="3">
    <location>
        <begin position="160"/>
        <end position="261"/>
    </location>
</feature>
<feature type="transmembrane region" description="Helical" evidence="2">
    <location>
        <begin position="57"/>
        <end position="75"/>
    </location>
</feature>
<keyword evidence="1" id="KW-0813">Transport</keyword>
<dbReference type="InterPro" id="IPR014710">
    <property type="entry name" value="RmlC-like_jellyroll"/>
</dbReference>
<feature type="transmembrane region" description="Helical" evidence="2">
    <location>
        <begin position="395"/>
        <end position="419"/>
    </location>
</feature>
<dbReference type="Pfam" id="PF00027">
    <property type="entry name" value="cNMP_binding"/>
    <property type="match status" value="1"/>
</dbReference>
<reference evidence="5" key="1">
    <citation type="submission" date="2025-08" db="UniProtKB">
        <authorList>
            <consortium name="RefSeq"/>
        </authorList>
    </citation>
    <scope>IDENTIFICATION</scope>
    <source>
        <tissue evidence="5">Whole Larva</tissue>
    </source>
</reference>
<dbReference type="InterPro" id="IPR018490">
    <property type="entry name" value="cNMP-bd_dom_sf"/>
</dbReference>
<dbReference type="Proteomes" id="UP000695000">
    <property type="component" value="Unplaced"/>
</dbReference>
<keyword evidence="2" id="KW-0812">Transmembrane</keyword>
<dbReference type="GeneID" id="108561131"/>
<dbReference type="SUPFAM" id="SSF51206">
    <property type="entry name" value="cAMP-binding domain-like"/>
    <property type="match status" value="1"/>
</dbReference>
<feature type="transmembrane region" description="Helical" evidence="2">
    <location>
        <begin position="365"/>
        <end position="383"/>
    </location>
</feature>
<evidence type="ECO:0000313" key="4">
    <source>
        <dbReference type="Proteomes" id="UP000695000"/>
    </source>
</evidence>
<sequence>MTLRLSEGIKGRYRKGLRDTKYMTPLELYVATLFFVIGAITNVGFGNPGSGNDTEMGLSMATMFISMFVNILFISDLSAMKIGEYLSQVEFSNSLRQIRKYLHHERIPKNTCNKIMKYYINFWHQKSTLTTKVYYNILPKALQKEVMLDVFWFALHRMYLFKNESLEFKRLVSSAMEVEYYNKGDLILEHGQVRLKSFFIARGSVCILSQEDSESPVLTLGVGSCFGELHLFYSMVGKFSIVAQTYCILHTLTKPRFWCLINMQCYHRSRNIIQTMNVKMNYARSKRIKINDEIIDKTLIQMKEVLNDETQLDIYDARNIYKLGNFTEFHDSYILSKEQINSYDGIFTHTEWPWKLREDSNFIHIWEYIVIFTTLVLLFYWPLKVLFKAELNGYMIAIFKIYFTLIFGLDVIIQLFTVIETPQKSYITFTEIFEARCTNLAFACDFISALPLDTLATVMLAEDSKTNLKYRIIMFSMRFLKLYRLPVFFNKLELRFMSIKFHIFKCIKHFFFIVCFSYLNGCIYYLILYFHW</sequence>
<dbReference type="PANTHER" id="PTHR45638:SF11">
    <property type="entry name" value="CYCLIC NUCLEOTIDE-GATED CATION CHANNEL SUBUNIT A"/>
    <property type="match status" value="1"/>
</dbReference>
<evidence type="ECO:0000313" key="5">
    <source>
        <dbReference type="RefSeq" id="XP_017774427.1"/>
    </source>
</evidence>
<gene>
    <name evidence="5" type="primary">LOC108561131</name>
</gene>
<dbReference type="PANTHER" id="PTHR45638">
    <property type="entry name" value="CYCLIC NUCLEOTIDE-GATED CATION CHANNEL SUBUNIT A"/>
    <property type="match status" value="1"/>
</dbReference>
<dbReference type="PROSITE" id="PS50042">
    <property type="entry name" value="CNMP_BINDING_3"/>
    <property type="match status" value="1"/>
</dbReference>
<evidence type="ECO:0000259" key="3">
    <source>
        <dbReference type="PROSITE" id="PS50042"/>
    </source>
</evidence>
<proteinExistence type="predicted"/>
<dbReference type="Gene3D" id="2.60.120.10">
    <property type="entry name" value="Jelly Rolls"/>
    <property type="match status" value="1"/>
</dbReference>
<dbReference type="CDD" id="cd00038">
    <property type="entry name" value="CAP_ED"/>
    <property type="match status" value="1"/>
</dbReference>
<name>A0ABM1MIM7_NICVS</name>
<dbReference type="SUPFAM" id="SSF81324">
    <property type="entry name" value="Voltage-gated potassium channels"/>
    <property type="match status" value="1"/>
</dbReference>
<keyword evidence="4" id="KW-1185">Reference proteome</keyword>
<feature type="transmembrane region" description="Helical" evidence="2">
    <location>
        <begin position="22"/>
        <end position="45"/>
    </location>
</feature>
<accession>A0ABM1MIM7</accession>
<dbReference type="InterPro" id="IPR000595">
    <property type="entry name" value="cNMP-bd_dom"/>
</dbReference>
<keyword evidence="1" id="KW-0406">Ion transport</keyword>
<evidence type="ECO:0000256" key="2">
    <source>
        <dbReference type="SAM" id="Phobius"/>
    </source>
</evidence>
<dbReference type="InterPro" id="IPR050866">
    <property type="entry name" value="CNG_cation_channel"/>
</dbReference>
<keyword evidence="2" id="KW-0472">Membrane</keyword>
<keyword evidence="1" id="KW-1071">Ligand-gated ion channel</keyword>